<dbReference type="AlphaFoldDB" id="A0A5B7CMV9"/>
<evidence type="ECO:0000313" key="3">
    <source>
        <dbReference type="Proteomes" id="UP000324222"/>
    </source>
</evidence>
<proteinExistence type="predicted"/>
<evidence type="ECO:0000256" key="1">
    <source>
        <dbReference type="SAM" id="MobiDB-lite"/>
    </source>
</evidence>
<reference evidence="2 3" key="1">
    <citation type="submission" date="2019-05" db="EMBL/GenBank/DDBJ databases">
        <title>Another draft genome of Portunus trituberculatus and its Hox gene families provides insights of decapod evolution.</title>
        <authorList>
            <person name="Jeong J.-H."/>
            <person name="Song I."/>
            <person name="Kim S."/>
            <person name="Choi T."/>
            <person name="Kim D."/>
            <person name="Ryu S."/>
            <person name="Kim W."/>
        </authorList>
    </citation>
    <scope>NUCLEOTIDE SEQUENCE [LARGE SCALE GENOMIC DNA]</scope>
    <source>
        <tissue evidence="2">Muscle</tissue>
    </source>
</reference>
<accession>A0A5B7CMV9</accession>
<organism evidence="2 3">
    <name type="scientific">Portunus trituberculatus</name>
    <name type="common">Swimming crab</name>
    <name type="synonym">Neptunus trituberculatus</name>
    <dbReference type="NCBI Taxonomy" id="210409"/>
    <lineage>
        <taxon>Eukaryota</taxon>
        <taxon>Metazoa</taxon>
        <taxon>Ecdysozoa</taxon>
        <taxon>Arthropoda</taxon>
        <taxon>Crustacea</taxon>
        <taxon>Multicrustacea</taxon>
        <taxon>Malacostraca</taxon>
        <taxon>Eumalacostraca</taxon>
        <taxon>Eucarida</taxon>
        <taxon>Decapoda</taxon>
        <taxon>Pleocyemata</taxon>
        <taxon>Brachyura</taxon>
        <taxon>Eubrachyura</taxon>
        <taxon>Portunoidea</taxon>
        <taxon>Portunidae</taxon>
        <taxon>Portuninae</taxon>
        <taxon>Portunus</taxon>
    </lineage>
</organism>
<sequence length="83" mass="8682">MGERRANRRGDSPGSRESVRSGGSSQGSDSLNSSKGFTGHSTLPSSSEGYVWGEVVVMLAKGIAKGIACYSVFLSVYDGYLEG</sequence>
<keyword evidence="3" id="KW-1185">Reference proteome</keyword>
<evidence type="ECO:0000313" key="2">
    <source>
        <dbReference type="EMBL" id="MPC10967.1"/>
    </source>
</evidence>
<feature type="region of interest" description="Disordered" evidence="1">
    <location>
        <begin position="1"/>
        <end position="47"/>
    </location>
</feature>
<feature type="compositionally biased region" description="Basic and acidic residues" evidence="1">
    <location>
        <begin position="1"/>
        <end position="11"/>
    </location>
</feature>
<feature type="compositionally biased region" description="Low complexity" evidence="1">
    <location>
        <begin position="12"/>
        <end position="36"/>
    </location>
</feature>
<protein>
    <submittedName>
        <fullName evidence="2">Uncharacterized protein</fullName>
    </submittedName>
</protein>
<dbReference type="EMBL" id="VSRR010000138">
    <property type="protein sequence ID" value="MPC10967.1"/>
    <property type="molecule type" value="Genomic_DNA"/>
</dbReference>
<gene>
    <name evidence="2" type="ORF">E2C01_003613</name>
</gene>
<name>A0A5B7CMV9_PORTR</name>
<comment type="caution">
    <text evidence="2">The sequence shown here is derived from an EMBL/GenBank/DDBJ whole genome shotgun (WGS) entry which is preliminary data.</text>
</comment>
<dbReference type="Proteomes" id="UP000324222">
    <property type="component" value="Unassembled WGS sequence"/>
</dbReference>